<evidence type="ECO:0000313" key="1">
    <source>
        <dbReference type="EMBL" id="MSU88396.1"/>
    </source>
</evidence>
<gene>
    <name evidence="1" type="ORF">GE300_02040</name>
</gene>
<dbReference type="AlphaFoldDB" id="A0A6L5YVI2"/>
<accession>A0A6L5YVI2</accession>
<dbReference type="Proteomes" id="UP000474957">
    <property type="component" value="Unassembled WGS sequence"/>
</dbReference>
<dbReference type="EMBL" id="WIND01000001">
    <property type="protein sequence ID" value="MSU88396.1"/>
    <property type="molecule type" value="Genomic_DNA"/>
</dbReference>
<dbReference type="InterPro" id="IPR011990">
    <property type="entry name" value="TPR-like_helical_dom_sf"/>
</dbReference>
<keyword evidence="2" id="KW-1185">Reference proteome</keyword>
<protein>
    <submittedName>
        <fullName evidence="1">Tetratricopeptide repeat protein</fullName>
    </submittedName>
</protein>
<proteinExistence type="predicted"/>
<comment type="caution">
    <text evidence="1">The sequence shown here is derived from an EMBL/GenBank/DDBJ whole genome shotgun (WGS) entry which is preliminary data.</text>
</comment>
<name>A0A6L5YVI2_9RHOB</name>
<evidence type="ECO:0000313" key="2">
    <source>
        <dbReference type="Proteomes" id="UP000474957"/>
    </source>
</evidence>
<dbReference type="Gene3D" id="1.25.40.10">
    <property type="entry name" value="Tetratricopeptide repeat domain"/>
    <property type="match status" value="2"/>
</dbReference>
<sequence length="291" mass="32503">MFSWTSHLPKVAVLATLVVAGCDNQAASDAAREELANLDSLNVIDESNLNELMLNFADPKQSVAYFQRGLANDPTRVEFQRGLAKSLLAAGRPAESASAYREMDRQGNLTAADRLEFAEALIQTGEWDAARTQLGQIPPTVETYDRYRLEAMVADNRKEWKRADSYYQQARELTTRPASIYNNWGISKLARGDRTGAEEMFIKAISYDSKMFSAKNNLAISRATRRVYDLPIVPMSKTDEAELLHNVALQAIRNGDVDIGRGLLEKAVETHPRYFEQAATKLAALNRSVLR</sequence>
<dbReference type="Pfam" id="PF13432">
    <property type="entry name" value="TPR_16"/>
    <property type="match status" value="1"/>
</dbReference>
<reference evidence="1 2" key="1">
    <citation type="submission" date="2019-10" db="EMBL/GenBank/DDBJ databases">
        <title>Cognatihalovulum marinum gen. nov. sp. nov., a new member of the family Rhodobacteraceae isolated from deep seawater of the Northwest Indian Ocean.</title>
        <authorList>
            <person name="Ruan C."/>
            <person name="Wang J."/>
            <person name="Zheng X."/>
            <person name="Song L."/>
            <person name="Zhu Y."/>
            <person name="Huang Y."/>
            <person name="Lu Z."/>
            <person name="Du W."/>
            <person name="Huang L."/>
            <person name="Dai X."/>
        </authorList>
    </citation>
    <scope>NUCLEOTIDE SEQUENCE [LARGE SCALE GENOMIC DNA]</scope>
    <source>
        <strain evidence="1 2">2CG4</strain>
    </source>
</reference>
<dbReference type="SUPFAM" id="SSF48452">
    <property type="entry name" value="TPR-like"/>
    <property type="match status" value="1"/>
</dbReference>
<organism evidence="1 2">
    <name type="scientific">Halovulum marinum</name>
    <dbReference type="NCBI Taxonomy" id="2662447"/>
    <lineage>
        <taxon>Bacteria</taxon>
        <taxon>Pseudomonadati</taxon>
        <taxon>Pseudomonadota</taxon>
        <taxon>Alphaproteobacteria</taxon>
        <taxon>Rhodobacterales</taxon>
        <taxon>Paracoccaceae</taxon>
        <taxon>Halovulum</taxon>
    </lineage>
</organism>